<keyword evidence="1" id="KW-0808">Transferase</keyword>
<dbReference type="GO" id="GO:0016757">
    <property type="term" value="F:glycosyltransferase activity"/>
    <property type="evidence" value="ECO:0007669"/>
    <property type="project" value="TreeGrafter"/>
</dbReference>
<dbReference type="Pfam" id="PF13692">
    <property type="entry name" value="Glyco_trans_1_4"/>
    <property type="match status" value="1"/>
</dbReference>
<dbReference type="InterPro" id="IPR050194">
    <property type="entry name" value="Glycosyltransferase_grp1"/>
</dbReference>
<accession>A0A1H1WXF2</accession>
<name>A0A1H1WXF2_9ACTN</name>
<dbReference type="Gene3D" id="3.40.50.2000">
    <property type="entry name" value="Glycogen Phosphorylase B"/>
    <property type="match status" value="2"/>
</dbReference>
<gene>
    <name evidence="1" type="ORF">SAMN04488570_3306</name>
</gene>
<keyword evidence="2" id="KW-1185">Reference proteome</keyword>
<dbReference type="PANTHER" id="PTHR45947">
    <property type="entry name" value="SULFOQUINOVOSYL TRANSFERASE SQD2"/>
    <property type="match status" value="1"/>
</dbReference>
<dbReference type="Proteomes" id="UP000198859">
    <property type="component" value="Chromosome I"/>
</dbReference>
<evidence type="ECO:0000313" key="2">
    <source>
        <dbReference type="Proteomes" id="UP000198859"/>
    </source>
</evidence>
<evidence type="ECO:0000313" key="1">
    <source>
        <dbReference type="EMBL" id="SDT01827.1"/>
    </source>
</evidence>
<dbReference type="SUPFAM" id="SSF53756">
    <property type="entry name" value="UDP-Glycosyltransferase/glycogen phosphorylase"/>
    <property type="match status" value="1"/>
</dbReference>
<reference evidence="2" key="1">
    <citation type="submission" date="2016-10" db="EMBL/GenBank/DDBJ databases">
        <authorList>
            <person name="Varghese N."/>
            <person name="Submissions S."/>
        </authorList>
    </citation>
    <scope>NUCLEOTIDE SEQUENCE [LARGE SCALE GENOMIC DNA]</scope>
    <source>
        <strain evidence="2">DSM 22127</strain>
    </source>
</reference>
<dbReference type="AlphaFoldDB" id="A0A1H1WXF2"/>
<dbReference type="EMBL" id="LT629757">
    <property type="protein sequence ID" value="SDT01827.1"/>
    <property type="molecule type" value="Genomic_DNA"/>
</dbReference>
<dbReference type="PANTHER" id="PTHR45947:SF3">
    <property type="entry name" value="SULFOQUINOVOSYL TRANSFERASE SQD2"/>
    <property type="match status" value="1"/>
</dbReference>
<dbReference type="CDD" id="cd03801">
    <property type="entry name" value="GT4_PimA-like"/>
    <property type="match status" value="1"/>
</dbReference>
<proteinExistence type="predicted"/>
<sequence length="353" mass="38809">MVQEVLPHYRVAFFDRLDRRLAGVGVRLRVLHSVVTPEVSRQVEGSAWAERVPVRHVATPAGSLVWQQVRQRTRAADLVVVEHANRMLANYPLLLRAARGRQRLAFWGHGANLQTAHARSAAERFKARTARAPHWWFAYTEGSAARVRATGFPASRICVVDNSTDTDAYPAEPGKRPTTCVFVGTLHRYKRVEVLLDAGEALSRRVPGFHLDVVGDGPLRPLVEERASWSPWLECHGPLTGPAKVDVVARASLMLMPGLVGLAVIDSFAARSPLVTTDYPHHSPEIEYLDDGVNGVVVPGEGSPDQFAAAVEELLLDPDRVARLREGCVVSHARYSLDHMVERFAGGIEAALS</sequence>
<protein>
    <submittedName>
        <fullName evidence="1">Glycosyltransferase involved in cell wall bisynthesis</fullName>
    </submittedName>
</protein>
<dbReference type="STRING" id="642780.SAMN04488570_3306"/>
<organism evidence="1 2">
    <name type="scientific">Nocardioides scoriae</name>
    <dbReference type="NCBI Taxonomy" id="642780"/>
    <lineage>
        <taxon>Bacteria</taxon>
        <taxon>Bacillati</taxon>
        <taxon>Actinomycetota</taxon>
        <taxon>Actinomycetes</taxon>
        <taxon>Propionibacteriales</taxon>
        <taxon>Nocardioidaceae</taxon>
        <taxon>Nocardioides</taxon>
    </lineage>
</organism>